<organism evidence="3 4">
    <name type="scientific">Spizellomyces punctatus (strain DAOM BR117)</name>
    <dbReference type="NCBI Taxonomy" id="645134"/>
    <lineage>
        <taxon>Eukaryota</taxon>
        <taxon>Fungi</taxon>
        <taxon>Fungi incertae sedis</taxon>
        <taxon>Chytridiomycota</taxon>
        <taxon>Chytridiomycota incertae sedis</taxon>
        <taxon>Chytridiomycetes</taxon>
        <taxon>Spizellomycetales</taxon>
        <taxon>Spizellomycetaceae</taxon>
        <taxon>Spizellomyces</taxon>
    </lineage>
</organism>
<dbReference type="OrthoDB" id="27140at2759"/>
<dbReference type="Pfam" id="PF00566">
    <property type="entry name" value="RabGAP-TBC"/>
    <property type="match status" value="2"/>
</dbReference>
<proteinExistence type="predicted"/>
<feature type="compositionally biased region" description="Polar residues" evidence="1">
    <location>
        <begin position="327"/>
        <end position="338"/>
    </location>
</feature>
<name>A0A0L0H9R9_SPIPD</name>
<dbReference type="GeneID" id="27690357"/>
<dbReference type="FunCoup" id="A0A0L0H9R9">
    <property type="interactions" value="88"/>
</dbReference>
<evidence type="ECO:0000259" key="2">
    <source>
        <dbReference type="PROSITE" id="PS50086"/>
    </source>
</evidence>
<dbReference type="GO" id="GO:0006886">
    <property type="term" value="P:intracellular protein transport"/>
    <property type="evidence" value="ECO:0007669"/>
    <property type="project" value="TreeGrafter"/>
</dbReference>
<dbReference type="eggNOG" id="KOG4567">
    <property type="taxonomic scope" value="Eukaryota"/>
</dbReference>
<dbReference type="PANTHER" id="PTHR22957">
    <property type="entry name" value="TBC1 DOMAIN FAMILY MEMBER GTPASE-ACTIVATING PROTEIN"/>
    <property type="match status" value="1"/>
</dbReference>
<feature type="compositionally biased region" description="Polar residues" evidence="1">
    <location>
        <begin position="575"/>
        <end position="639"/>
    </location>
</feature>
<feature type="region of interest" description="Disordered" evidence="1">
    <location>
        <begin position="323"/>
        <end position="344"/>
    </location>
</feature>
<dbReference type="RefSeq" id="XP_016605684.1">
    <property type="nucleotide sequence ID" value="XM_016755291.1"/>
</dbReference>
<feature type="region of interest" description="Disordered" evidence="1">
    <location>
        <begin position="568"/>
        <end position="642"/>
    </location>
</feature>
<dbReference type="OMA" id="CFIELMQ"/>
<dbReference type="InterPro" id="IPR035969">
    <property type="entry name" value="Rab-GAP_TBC_sf"/>
</dbReference>
<dbReference type="GO" id="GO:0005096">
    <property type="term" value="F:GTPase activator activity"/>
    <property type="evidence" value="ECO:0007669"/>
    <property type="project" value="TreeGrafter"/>
</dbReference>
<dbReference type="PROSITE" id="PS50086">
    <property type="entry name" value="TBC_RABGAP"/>
    <property type="match status" value="1"/>
</dbReference>
<dbReference type="AlphaFoldDB" id="A0A0L0H9R9"/>
<accession>A0A0L0H9R9</accession>
<evidence type="ECO:0000313" key="3">
    <source>
        <dbReference type="EMBL" id="KNC97644.1"/>
    </source>
</evidence>
<dbReference type="EMBL" id="KQ257463">
    <property type="protein sequence ID" value="KNC97644.1"/>
    <property type="molecule type" value="Genomic_DNA"/>
</dbReference>
<protein>
    <recommendedName>
        <fullName evidence="2">Rab-GAP TBC domain-containing protein</fullName>
    </recommendedName>
</protein>
<evidence type="ECO:0000313" key="4">
    <source>
        <dbReference type="Proteomes" id="UP000053201"/>
    </source>
</evidence>
<dbReference type="InterPro" id="IPR000195">
    <property type="entry name" value="Rab-GAP-TBC_dom"/>
</dbReference>
<evidence type="ECO:0000256" key="1">
    <source>
        <dbReference type="SAM" id="MobiDB-lite"/>
    </source>
</evidence>
<keyword evidence="4" id="KW-1185">Reference proteome</keyword>
<dbReference type="Proteomes" id="UP000053201">
    <property type="component" value="Unassembled WGS sequence"/>
</dbReference>
<dbReference type="Gene3D" id="1.10.8.270">
    <property type="entry name" value="putative rabgap domain of human tbc1 domain family member 14 like domains"/>
    <property type="match status" value="1"/>
</dbReference>
<feature type="region of interest" description="Disordered" evidence="1">
    <location>
        <begin position="664"/>
        <end position="687"/>
    </location>
</feature>
<sequence>MATYKERVSLFERLLGLEAPADYDFERFRQLCYQGIPDHAGIRPKCWKILLNYMPFDERSRWPDILRSQRTLYYTFVKELIKNPSLEELENAKKGRIDDHPLSDALDSKWQTYFEELRVLEQIDKDVRRTLPDFAFFQLPVPKTRYSPLHRSAESIAPDSEVQKPSTDADLKPFSPIQSRRALFKRLEHLYADDQFGARSHAHQIPTKASVSPGSSNSQIEKDGDNSTEAPFEIPEKAEGDEGDLHWEAIERILFIYAKLNPGIGYVQGMNEILGPLYYVMANDTDEESRAHAEADSFFTFTILMSEFRDHFIRSLDNVQPGPRGMSTRSISMTSIGSDKSPGGGMVRKASMGELAMELTSGNGIGNSMARLMKRLKRRDIELWKDFQVKGIHAAFFSFRWLTCLLTQEFALPDVIQLWDSILADLATDIAAPSSPGSAQPDDSPSRTPEGYLREGRFDFLIDVCCAMLICIRDELLQGSFADNVRMLQNYPISDVDIVLQKAYAFREEQKEAAQPRGQKYPPGTHFTKILHRTDAFKREQEKGIASAAGPGAKPPKVLWMNLMTKPEPMRNPFAQKNANTSSRTPIVGSPPSTVKPNIKPSPNQHATTTMKKAPQAPSQIHKSASPPSTRSPSVQPATSIGAVGGSLKEGFSGFFNRVRKGSILTSEATNGPPTAPQPDKPAETTTSASLVKGLGFMRDRIAASTAAVGNAVTKLGQTVKTPPAVTPTAENKKQLEAAQEVVWIRPPSEEDLHVDDDYGVVGAVEDAVKVRGEEIVSG</sequence>
<dbReference type="Gene3D" id="1.10.472.80">
    <property type="entry name" value="Ypt/Rab-GAP domain of gyp1p, domain 3"/>
    <property type="match status" value="1"/>
</dbReference>
<feature type="domain" description="Rab-GAP TBC" evidence="2">
    <location>
        <begin position="37"/>
        <end position="426"/>
    </location>
</feature>
<dbReference type="InParanoid" id="A0A0L0H9R9"/>
<feature type="compositionally biased region" description="Polar residues" evidence="1">
    <location>
        <begin position="207"/>
        <end position="219"/>
    </location>
</feature>
<feature type="region of interest" description="Disordered" evidence="1">
    <location>
        <begin position="153"/>
        <end position="173"/>
    </location>
</feature>
<feature type="region of interest" description="Disordered" evidence="1">
    <location>
        <begin position="199"/>
        <end position="241"/>
    </location>
</feature>
<gene>
    <name evidence="3" type="ORF">SPPG_07112</name>
</gene>
<feature type="compositionally biased region" description="Polar residues" evidence="1">
    <location>
        <begin position="664"/>
        <end position="673"/>
    </location>
</feature>
<dbReference type="VEuPathDB" id="FungiDB:SPPG_07112"/>
<dbReference type="SUPFAM" id="SSF47923">
    <property type="entry name" value="Ypt/Rab-GAP domain of gyp1p"/>
    <property type="match status" value="2"/>
</dbReference>
<dbReference type="PANTHER" id="PTHR22957:SF27">
    <property type="entry name" value="TBC1 DOMAIN FAMILY MEMBER 13"/>
    <property type="match status" value="1"/>
</dbReference>
<reference evidence="3 4" key="1">
    <citation type="submission" date="2009-08" db="EMBL/GenBank/DDBJ databases">
        <title>The Genome Sequence of Spizellomyces punctatus strain DAOM BR117.</title>
        <authorList>
            <consortium name="The Broad Institute Genome Sequencing Platform"/>
            <person name="Russ C."/>
            <person name="Cuomo C."/>
            <person name="Shea T."/>
            <person name="Young S.K."/>
            <person name="Zeng Q."/>
            <person name="Koehrsen M."/>
            <person name="Haas B."/>
            <person name="Borodovsky M."/>
            <person name="Guigo R."/>
            <person name="Alvarado L."/>
            <person name="Berlin A."/>
            <person name="Bochicchio J."/>
            <person name="Borenstein D."/>
            <person name="Chapman S."/>
            <person name="Chen Z."/>
            <person name="Engels R."/>
            <person name="Freedman E."/>
            <person name="Gellesch M."/>
            <person name="Goldberg J."/>
            <person name="Griggs A."/>
            <person name="Gujja S."/>
            <person name="Heiman D."/>
            <person name="Hepburn T."/>
            <person name="Howarth C."/>
            <person name="Jen D."/>
            <person name="Larson L."/>
            <person name="Lewis B."/>
            <person name="Mehta T."/>
            <person name="Park D."/>
            <person name="Pearson M."/>
            <person name="Roberts A."/>
            <person name="Saif S."/>
            <person name="Shenoy N."/>
            <person name="Sisk P."/>
            <person name="Stolte C."/>
            <person name="Sykes S."/>
            <person name="Thomson T."/>
            <person name="Walk T."/>
            <person name="White J."/>
            <person name="Yandava C."/>
            <person name="Burger G."/>
            <person name="Gray M.W."/>
            <person name="Holland P.W.H."/>
            <person name="King N."/>
            <person name="Lang F.B.F."/>
            <person name="Roger A.J."/>
            <person name="Ruiz-Trillo I."/>
            <person name="Lander E."/>
            <person name="Nusbaum C."/>
        </authorList>
    </citation>
    <scope>NUCLEOTIDE SEQUENCE [LARGE SCALE GENOMIC DNA]</scope>
    <source>
        <strain evidence="3 4">DAOM BR117</strain>
    </source>
</reference>
<dbReference type="STRING" id="645134.A0A0L0H9R9"/>
<dbReference type="SMART" id="SM00164">
    <property type="entry name" value="TBC"/>
    <property type="match status" value="1"/>
</dbReference>